<evidence type="ECO:0000313" key="3">
    <source>
        <dbReference type="EMBL" id="SCM71557.1"/>
    </source>
</evidence>
<dbReference type="AlphaFoldDB" id="A0A212L244"/>
<sequence>MIKNIMKIASMYACAVVVSAFAVSVRAEGICTKKIAELERQLSIAKQHKNTGRAAGLERALENVRTWCTDDGELAEAKIKVLEKQEKVAERQAELDKATAQGVARKKIEKRQQKLREAQDELKEAEKVRDTMQQDAKK</sequence>
<accession>A0A212L244</accession>
<proteinExistence type="predicted"/>
<protein>
    <recommendedName>
        <fullName evidence="4">Protein YqjC</fullName>
    </recommendedName>
</protein>
<feature type="chain" id="PRO_5012216914" description="Protein YqjC" evidence="2">
    <location>
        <begin position="23"/>
        <end position="138"/>
    </location>
</feature>
<organism evidence="3">
    <name type="scientific">uncultured Desulfovibrio sp</name>
    <dbReference type="NCBI Taxonomy" id="167968"/>
    <lineage>
        <taxon>Bacteria</taxon>
        <taxon>Pseudomonadati</taxon>
        <taxon>Thermodesulfobacteriota</taxon>
        <taxon>Desulfovibrionia</taxon>
        <taxon>Desulfovibrionales</taxon>
        <taxon>Desulfovibrionaceae</taxon>
        <taxon>Desulfovibrio</taxon>
        <taxon>environmental samples</taxon>
    </lineage>
</organism>
<evidence type="ECO:0000256" key="2">
    <source>
        <dbReference type="SAM" id="SignalP"/>
    </source>
</evidence>
<reference evidence="3" key="1">
    <citation type="submission" date="2016-08" db="EMBL/GenBank/DDBJ databases">
        <authorList>
            <person name="Seilhamer J.J."/>
        </authorList>
    </citation>
    <scope>NUCLEOTIDE SEQUENCE</scope>
    <source>
        <strain evidence="3">86-1</strain>
    </source>
</reference>
<dbReference type="EMBL" id="FMJC01000002">
    <property type="protein sequence ID" value="SCM71557.1"/>
    <property type="molecule type" value="Genomic_DNA"/>
</dbReference>
<keyword evidence="2" id="KW-0732">Signal</keyword>
<dbReference type="InterPro" id="IPR009468">
    <property type="entry name" value="DUF1090"/>
</dbReference>
<feature type="region of interest" description="Disordered" evidence="1">
    <location>
        <begin position="115"/>
        <end position="138"/>
    </location>
</feature>
<feature type="signal peptide" evidence="2">
    <location>
        <begin position="1"/>
        <end position="22"/>
    </location>
</feature>
<gene>
    <name evidence="3" type="ORF">KL86DES1_20047</name>
</gene>
<evidence type="ECO:0000256" key="1">
    <source>
        <dbReference type="SAM" id="MobiDB-lite"/>
    </source>
</evidence>
<dbReference type="Pfam" id="PF06476">
    <property type="entry name" value="DUF1090"/>
    <property type="match status" value="1"/>
</dbReference>
<dbReference type="RefSeq" id="WP_179979796.1">
    <property type="nucleotide sequence ID" value="NZ_LT608333.1"/>
</dbReference>
<evidence type="ECO:0008006" key="4">
    <source>
        <dbReference type="Google" id="ProtNLM"/>
    </source>
</evidence>
<name>A0A212L244_9BACT</name>